<reference evidence="2" key="1">
    <citation type="submission" date="2017-02" db="UniProtKB">
        <authorList>
            <consortium name="WormBaseParasite"/>
        </authorList>
    </citation>
    <scope>IDENTIFICATION</scope>
</reference>
<dbReference type="Proteomes" id="UP000046392">
    <property type="component" value="Unplaced"/>
</dbReference>
<name>A0A0N5BP51_STREA</name>
<accession>A0A0N5BP51</accession>
<proteinExistence type="predicted"/>
<organism evidence="1 2">
    <name type="scientific">Strongyloides papillosus</name>
    <name type="common">Intestinal threadworm</name>
    <dbReference type="NCBI Taxonomy" id="174720"/>
    <lineage>
        <taxon>Eukaryota</taxon>
        <taxon>Metazoa</taxon>
        <taxon>Ecdysozoa</taxon>
        <taxon>Nematoda</taxon>
        <taxon>Chromadorea</taxon>
        <taxon>Rhabditida</taxon>
        <taxon>Tylenchina</taxon>
        <taxon>Panagrolaimomorpha</taxon>
        <taxon>Strongyloidoidea</taxon>
        <taxon>Strongyloididae</taxon>
        <taxon>Strongyloides</taxon>
    </lineage>
</organism>
<dbReference type="WBParaSite" id="SPAL_0000767900.1">
    <property type="protein sequence ID" value="SPAL_0000767900.1"/>
    <property type="gene ID" value="SPAL_0000767900"/>
</dbReference>
<keyword evidence="1" id="KW-1185">Reference proteome</keyword>
<sequence>ILKEILSRVGFERVHVNPPKIFVKKRNLENCVIFGKKCNLGFYIIVIHTY</sequence>
<evidence type="ECO:0000313" key="1">
    <source>
        <dbReference type="Proteomes" id="UP000046392"/>
    </source>
</evidence>
<dbReference type="AlphaFoldDB" id="A0A0N5BP51"/>
<evidence type="ECO:0000313" key="2">
    <source>
        <dbReference type="WBParaSite" id="SPAL_0000767900.1"/>
    </source>
</evidence>
<protein>
    <submittedName>
        <fullName evidence="2">SAM-dependent methyltransferase</fullName>
    </submittedName>
</protein>